<feature type="domain" description="Retroviral polymerase SH3-like" evidence="1">
    <location>
        <begin position="92"/>
        <end position="145"/>
    </location>
</feature>
<dbReference type="HOGENOM" id="CLU_1317155_0_0_1"/>
<organism evidence="2 4">
    <name type="scientific">Medicago truncatula</name>
    <name type="common">Barrel medic</name>
    <name type="synonym">Medicago tribuloides</name>
    <dbReference type="NCBI Taxonomy" id="3880"/>
    <lineage>
        <taxon>Eukaryota</taxon>
        <taxon>Viridiplantae</taxon>
        <taxon>Streptophyta</taxon>
        <taxon>Embryophyta</taxon>
        <taxon>Tracheophyta</taxon>
        <taxon>Spermatophyta</taxon>
        <taxon>Magnoliopsida</taxon>
        <taxon>eudicotyledons</taxon>
        <taxon>Gunneridae</taxon>
        <taxon>Pentapetalae</taxon>
        <taxon>rosids</taxon>
        <taxon>fabids</taxon>
        <taxon>Fabales</taxon>
        <taxon>Fabaceae</taxon>
        <taxon>Papilionoideae</taxon>
        <taxon>50 kb inversion clade</taxon>
        <taxon>NPAAA clade</taxon>
        <taxon>Hologalegina</taxon>
        <taxon>IRL clade</taxon>
        <taxon>Trifolieae</taxon>
        <taxon>Medicago</taxon>
    </lineage>
</organism>
<evidence type="ECO:0000313" key="2">
    <source>
        <dbReference type="EMBL" id="KEH40758.1"/>
    </source>
</evidence>
<proteinExistence type="predicted"/>
<protein>
    <recommendedName>
        <fullName evidence="1">Retroviral polymerase SH3-like domain-containing protein</fullName>
    </recommendedName>
</protein>
<accession>A0A072VH45</accession>
<dbReference type="EnsemblPlants" id="KEH40758">
    <property type="protein sequence ID" value="KEH40758"/>
    <property type="gene ID" value="MTR_1g034230"/>
</dbReference>
<sequence length="209" mass="24518">MAYSRCLYKGGWVKLGQGWNEFTLENNLEEDYVLESYTSNSNQVLTLRKRNHKKPTQFNPTFCVFLTFIRHQKKHGRELSQCMVQHLRVFGSLCLRHIPDQMRRKLDDKSQSMIFVGYHLTGAYKIYDPKNKKAMFNKDHELEEQVENIEVTEEGGVNKPARNIQQPQRLNDYVRFPDTSIGDDGDGTQLTMFVKTKPVTIEQVFKQKH</sequence>
<keyword evidence="4" id="KW-1185">Reference proteome</keyword>
<dbReference type="EMBL" id="CM001217">
    <property type="protein sequence ID" value="KEH40758.1"/>
    <property type="molecule type" value="Genomic_DNA"/>
</dbReference>
<evidence type="ECO:0000313" key="4">
    <source>
        <dbReference type="Proteomes" id="UP000002051"/>
    </source>
</evidence>
<reference evidence="3" key="3">
    <citation type="submission" date="2015-04" db="UniProtKB">
        <authorList>
            <consortium name="EnsemblPlants"/>
        </authorList>
    </citation>
    <scope>IDENTIFICATION</scope>
    <source>
        <strain evidence="3">cv. Jemalong A17</strain>
    </source>
</reference>
<dbReference type="Pfam" id="PF25597">
    <property type="entry name" value="SH3_retrovirus"/>
    <property type="match status" value="1"/>
</dbReference>
<name>A0A072VH45_MEDTR</name>
<gene>
    <name evidence="2" type="ordered locus">MTR_1g034230</name>
</gene>
<reference evidence="2 4" key="2">
    <citation type="journal article" date="2014" name="BMC Genomics">
        <title>An improved genome release (version Mt4.0) for the model legume Medicago truncatula.</title>
        <authorList>
            <person name="Tang H."/>
            <person name="Krishnakumar V."/>
            <person name="Bidwell S."/>
            <person name="Rosen B."/>
            <person name="Chan A."/>
            <person name="Zhou S."/>
            <person name="Gentzbittel L."/>
            <person name="Childs K.L."/>
            <person name="Yandell M."/>
            <person name="Gundlach H."/>
            <person name="Mayer K.F."/>
            <person name="Schwartz D.C."/>
            <person name="Town C.D."/>
        </authorList>
    </citation>
    <scope>GENOME REANNOTATION</scope>
    <source>
        <strain evidence="2">A17</strain>
        <strain evidence="3 4">cv. Jemalong A17</strain>
    </source>
</reference>
<dbReference type="Proteomes" id="UP000002051">
    <property type="component" value="Unassembled WGS sequence"/>
</dbReference>
<dbReference type="AlphaFoldDB" id="A0A072VH45"/>
<evidence type="ECO:0000313" key="3">
    <source>
        <dbReference type="EnsemblPlants" id="KEH40758"/>
    </source>
</evidence>
<reference evidence="2 4" key="1">
    <citation type="journal article" date="2011" name="Nature">
        <title>The Medicago genome provides insight into the evolution of rhizobial symbioses.</title>
        <authorList>
            <person name="Young N.D."/>
            <person name="Debelle F."/>
            <person name="Oldroyd G.E."/>
            <person name="Geurts R."/>
            <person name="Cannon S.B."/>
            <person name="Udvardi M.K."/>
            <person name="Benedito V.A."/>
            <person name="Mayer K.F."/>
            <person name="Gouzy J."/>
            <person name="Schoof H."/>
            <person name="Van de Peer Y."/>
            <person name="Proost S."/>
            <person name="Cook D.R."/>
            <person name="Meyers B.C."/>
            <person name="Spannagl M."/>
            <person name="Cheung F."/>
            <person name="De Mita S."/>
            <person name="Krishnakumar V."/>
            <person name="Gundlach H."/>
            <person name="Zhou S."/>
            <person name="Mudge J."/>
            <person name="Bharti A.K."/>
            <person name="Murray J.D."/>
            <person name="Naoumkina M.A."/>
            <person name="Rosen B."/>
            <person name="Silverstein K.A."/>
            <person name="Tang H."/>
            <person name="Rombauts S."/>
            <person name="Zhao P.X."/>
            <person name="Zhou P."/>
            <person name="Barbe V."/>
            <person name="Bardou P."/>
            <person name="Bechner M."/>
            <person name="Bellec A."/>
            <person name="Berger A."/>
            <person name="Berges H."/>
            <person name="Bidwell S."/>
            <person name="Bisseling T."/>
            <person name="Choisne N."/>
            <person name="Couloux A."/>
            <person name="Denny R."/>
            <person name="Deshpande S."/>
            <person name="Dai X."/>
            <person name="Doyle J.J."/>
            <person name="Dudez A.M."/>
            <person name="Farmer A.D."/>
            <person name="Fouteau S."/>
            <person name="Franken C."/>
            <person name="Gibelin C."/>
            <person name="Gish J."/>
            <person name="Goldstein S."/>
            <person name="Gonzalez A.J."/>
            <person name="Green P.J."/>
            <person name="Hallab A."/>
            <person name="Hartog M."/>
            <person name="Hua A."/>
            <person name="Humphray S.J."/>
            <person name="Jeong D.H."/>
            <person name="Jing Y."/>
            <person name="Jocker A."/>
            <person name="Kenton S.M."/>
            <person name="Kim D.J."/>
            <person name="Klee K."/>
            <person name="Lai H."/>
            <person name="Lang C."/>
            <person name="Lin S."/>
            <person name="Macmil S.L."/>
            <person name="Magdelenat G."/>
            <person name="Matthews L."/>
            <person name="McCorrison J."/>
            <person name="Monaghan E.L."/>
            <person name="Mun J.H."/>
            <person name="Najar F.Z."/>
            <person name="Nicholson C."/>
            <person name="Noirot C."/>
            <person name="O'Bleness M."/>
            <person name="Paule C.R."/>
            <person name="Poulain J."/>
            <person name="Prion F."/>
            <person name="Qin B."/>
            <person name="Qu C."/>
            <person name="Retzel E.F."/>
            <person name="Riddle C."/>
            <person name="Sallet E."/>
            <person name="Samain S."/>
            <person name="Samson N."/>
            <person name="Sanders I."/>
            <person name="Saurat O."/>
            <person name="Scarpelli C."/>
            <person name="Schiex T."/>
            <person name="Segurens B."/>
            <person name="Severin A.J."/>
            <person name="Sherrier D.J."/>
            <person name="Shi R."/>
            <person name="Sims S."/>
            <person name="Singer S.R."/>
            <person name="Sinharoy S."/>
            <person name="Sterck L."/>
            <person name="Viollet A."/>
            <person name="Wang B.B."/>
            <person name="Wang K."/>
            <person name="Wang M."/>
            <person name="Wang X."/>
            <person name="Warfsmann J."/>
            <person name="Weissenbach J."/>
            <person name="White D.D."/>
            <person name="White J.D."/>
            <person name="Wiley G.B."/>
            <person name="Wincker P."/>
            <person name="Xing Y."/>
            <person name="Yang L."/>
            <person name="Yao Z."/>
            <person name="Ying F."/>
            <person name="Zhai J."/>
            <person name="Zhou L."/>
            <person name="Zuber A."/>
            <person name="Denarie J."/>
            <person name="Dixon R.A."/>
            <person name="May G.D."/>
            <person name="Schwartz D.C."/>
            <person name="Rogers J."/>
            <person name="Quetier F."/>
            <person name="Town C.D."/>
            <person name="Roe B.A."/>
        </authorList>
    </citation>
    <scope>NUCLEOTIDE SEQUENCE [LARGE SCALE GENOMIC DNA]</scope>
    <source>
        <strain evidence="2">A17</strain>
        <strain evidence="3 4">cv. Jemalong A17</strain>
    </source>
</reference>
<dbReference type="InterPro" id="IPR057670">
    <property type="entry name" value="SH3_retrovirus"/>
</dbReference>
<evidence type="ECO:0000259" key="1">
    <source>
        <dbReference type="Pfam" id="PF25597"/>
    </source>
</evidence>